<evidence type="ECO:0000256" key="2">
    <source>
        <dbReference type="ARBA" id="ARBA00022692"/>
    </source>
</evidence>
<feature type="transmembrane region" description="Helical" evidence="5">
    <location>
        <begin position="68"/>
        <end position="89"/>
    </location>
</feature>
<evidence type="ECO:0000256" key="4">
    <source>
        <dbReference type="ARBA" id="ARBA00023136"/>
    </source>
</evidence>
<sequence length="186" mass="21407">MNLIFTIIYLIWFLSETLLNRLLRSKSTDKQNADKNSLLIIWVTVVAAIILAVYISVKYYFPIYPDNIIRYVGLGIILLGIVLRIAAVLQLGKFFTVDVTIREDHKLKKDGLYKYLRHPSYFASLITFIGFGISINSWPGLVLIVVAVMMVFIFRIKIEEKILIGQFGAEYLEYKKSTKGIIPFVY</sequence>
<feature type="transmembrane region" description="Helical" evidence="5">
    <location>
        <begin position="121"/>
        <end position="154"/>
    </location>
</feature>
<reference evidence="7" key="1">
    <citation type="submission" date="2023-07" db="EMBL/GenBank/DDBJ databases">
        <title>Dyadobacter sp. nov 'subterranea' isolated from contaminted grondwater.</title>
        <authorList>
            <person name="Szabo I."/>
            <person name="Al-Omari J."/>
            <person name="Szerdahelyi S.G."/>
            <person name="Rado J."/>
        </authorList>
    </citation>
    <scope>NUCLEOTIDE SEQUENCE [LARGE SCALE GENOMIC DNA]</scope>
    <source>
        <strain evidence="7">UP-52</strain>
    </source>
</reference>
<keyword evidence="7" id="KW-1185">Reference proteome</keyword>
<keyword evidence="4 5" id="KW-0472">Membrane</keyword>
<comment type="subcellular location">
    <subcellularLocation>
        <location evidence="1">Endomembrane system</location>
        <topology evidence="1">Multi-pass membrane protein</topology>
    </subcellularLocation>
</comment>
<keyword evidence="3 5" id="KW-1133">Transmembrane helix</keyword>
<evidence type="ECO:0000256" key="5">
    <source>
        <dbReference type="SAM" id="Phobius"/>
    </source>
</evidence>
<dbReference type="Gene3D" id="1.20.120.1630">
    <property type="match status" value="1"/>
</dbReference>
<name>A0ABR9WI86_9BACT</name>
<organism evidence="6 7">
    <name type="scientific">Dyadobacter subterraneus</name>
    <dbReference type="NCBI Taxonomy" id="2773304"/>
    <lineage>
        <taxon>Bacteria</taxon>
        <taxon>Pseudomonadati</taxon>
        <taxon>Bacteroidota</taxon>
        <taxon>Cytophagia</taxon>
        <taxon>Cytophagales</taxon>
        <taxon>Spirosomataceae</taxon>
        <taxon>Dyadobacter</taxon>
    </lineage>
</organism>
<dbReference type="PROSITE" id="PS50244">
    <property type="entry name" value="S5A_REDUCTASE"/>
    <property type="match status" value="1"/>
</dbReference>
<dbReference type="EMBL" id="JACYGY010000001">
    <property type="protein sequence ID" value="MBE9465145.1"/>
    <property type="molecule type" value="Genomic_DNA"/>
</dbReference>
<accession>A0ABR9WI86</accession>
<keyword evidence="2 5" id="KW-0812">Transmembrane</keyword>
<proteinExistence type="predicted"/>
<protein>
    <submittedName>
        <fullName evidence="6">Isoprenylcysteine carboxylmethyltransferase family protein</fullName>
    </submittedName>
</protein>
<dbReference type="Pfam" id="PF04191">
    <property type="entry name" value="PEMT"/>
    <property type="match status" value="1"/>
</dbReference>
<feature type="transmembrane region" description="Helical" evidence="5">
    <location>
        <begin position="39"/>
        <end position="61"/>
    </location>
</feature>
<dbReference type="RefSeq" id="WP_194123165.1">
    <property type="nucleotide sequence ID" value="NZ_JACYGY010000001.1"/>
</dbReference>
<evidence type="ECO:0000256" key="3">
    <source>
        <dbReference type="ARBA" id="ARBA00022989"/>
    </source>
</evidence>
<dbReference type="PANTHER" id="PTHR43847">
    <property type="entry name" value="BLL3993 PROTEIN"/>
    <property type="match status" value="1"/>
</dbReference>
<gene>
    <name evidence="6" type="ORF">IEE83_24955</name>
</gene>
<evidence type="ECO:0000313" key="7">
    <source>
        <dbReference type="Proteomes" id="UP000634134"/>
    </source>
</evidence>
<dbReference type="PANTHER" id="PTHR43847:SF1">
    <property type="entry name" value="BLL3993 PROTEIN"/>
    <property type="match status" value="1"/>
</dbReference>
<comment type="caution">
    <text evidence="6">The sequence shown here is derived from an EMBL/GenBank/DDBJ whole genome shotgun (WGS) entry which is preliminary data.</text>
</comment>
<evidence type="ECO:0000256" key="1">
    <source>
        <dbReference type="ARBA" id="ARBA00004127"/>
    </source>
</evidence>
<evidence type="ECO:0000313" key="6">
    <source>
        <dbReference type="EMBL" id="MBE9465145.1"/>
    </source>
</evidence>
<dbReference type="InterPro" id="IPR007318">
    <property type="entry name" value="Phopholipid_MeTrfase"/>
</dbReference>
<dbReference type="Proteomes" id="UP000634134">
    <property type="component" value="Unassembled WGS sequence"/>
</dbReference>
<dbReference type="InterPro" id="IPR052527">
    <property type="entry name" value="Metal_cation-efflux_comp"/>
</dbReference>